<dbReference type="Pfam" id="PF10982">
    <property type="entry name" value="DUF2789"/>
    <property type="match status" value="1"/>
</dbReference>
<evidence type="ECO:0000313" key="2">
    <source>
        <dbReference type="EMBL" id="NNH27692.1"/>
    </source>
</evidence>
<dbReference type="RefSeq" id="WP_131386490.1">
    <property type="nucleotide sequence ID" value="NZ_JABERE010000007.1"/>
</dbReference>
<evidence type="ECO:0000313" key="3">
    <source>
        <dbReference type="Proteomes" id="UP000555322"/>
    </source>
</evidence>
<organism evidence="1 4">
    <name type="scientific">Acinetobacter terrestris</name>
    <dbReference type="NCBI Taxonomy" id="2529843"/>
    <lineage>
        <taxon>Bacteria</taxon>
        <taxon>Pseudomonadati</taxon>
        <taxon>Pseudomonadota</taxon>
        <taxon>Gammaproteobacteria</taxon>
        <taxon>Moraxellales</taxon>
        <taxon>Moraxellaceae</taxon>
        <taxon>Acinetobacter</taxon>
        <taxon>Acinetobacter Taxon 24</taxon>
    </lineage>
</organism>
<dbReference type="Proteomes" id="UP001241935">
    <property type="component" value="Unassembled WGS sequence"/>
</dbReference>
<protein>
    <submittedName>
        <fullName evidence="2">DUF2789 domain-containing protein</fullName>
    </submittedName>
    <submittedName>
        <fullName evidence="1">DUF2789 family protein</fullName>
    </submittedName>
</protein>
<gene>
    <name evidence="2" type="ORF">HLH15_14750</name>
    <name evidence="1" type="ORF">QOR41_11020</name>
</gene>
<sequence length="93" mass="10801">MSNKPSLELLFSQLGLANSPAAIELFIRTHQLPANQNLHDAPFWNKSQREFLIRYLVEDADEWVIWIDELNQQLHMNANKSNMNANKSKMAYS</sequence>
<keyword evidence="3" id="KW-1185">Reference proteome</keyword>
<dbReference type="InterPro" id="IPR021250">
    <property type="entry name" value="DUF2789"/>
</dbReference>
<dbReference type="Gene3D" id="1.10.10.1130">
    <property type="entry name" value="Uncharacterised protein PF10982, DUF2789"/>
    <property type="match status" value="1"/>
</dbReference>
<dbReference type="Proteomes" id="UP000555322">
    <property type="component" value="Unassembled WGS sequence"/>
</dbReference>
<evidence type="ECO:0000313" key="4">
    <source>
        <dbReference type="Proteomes" id="UP001241935"/>
    </source>
</evidence>
<evidence type="ECO:0000313" key="1">
    <source>
        <dbReference type="EMBL" id="MDK1684351.1"/>
    </source>
</evidence>
<dbReference type="AlphaFoldDB" id="A0AAW6UVA5"/>
<comment type="caution">
    <text evidence="1">The sequence shown here is derived from an EMBL/GenBank/DDBJ whole genome shotgun (WGS) entry which is preliminary data.</text>
</comment>
<dbReference type="EMBL" id="JASKNE010000001">
    <property type="protein sequence ID" value="MDK1684351.1"/>
    <property type="molecule type" value="Genomic_DNA"/>
</dbReference>
<reference evidence="2 3" key="1">
    <citation type="submission" date="2020-04" db="EMBL/GenBank/DDBJ databases">
        <title>Acinetobacter Taxon 24.</title>
        <authorList>
            <person name="Nemec A."/>
            <person name="Radolfova-Krizova L."/>
            <person name="Higgins P.G."/>
            <person name="Spanelova P."/>
        </authorList>
    </citation>
    <scope>NUCLEOTIDE SEQUENCE [LARGE SCALE GENOMIC DNA]</scope>
    <source>
        <strain evidence="2 3">ANC 5084</strain>
    </source>
</reference>
<reference evidence="1" key="2">
    <citation type="submission" date="2023-04" db="EMBL/GenBank/DDBJ databases">
        <title>The environmental microbiomes in feedlot watering bowls are a reservoir of florfenicol resistance for bovine respiratory disease pathogens.</title>
        <authorList>
            <person name="Kos D.W."/>
            <person name="Ruzzini A.C."/>
            <person name="Schreiner B."/>
            <person name="Jelinski M.D."/>
        </authorList>
    </citation>
    <scope>NUCLEOTIDE SEQUENCE</scope>
    <source>
        <strain evidence="1">WB3</strain>
    </source>
</reference>
<dbReference type="EMBL" id="JABERJ010000045">
    <property type="protein sequence ID" value="NNH27692.1"/>
    <property type="molecule type" value="Genomic_DNA"/>
</dbReference>
<proteinExistence type="predicted"/>
<name>A0AAW6UVA5_9GAMM</name>
<accession>A0AAW6UVA5</accession>
<dbReference type="InterPro" id="IPR038086">
    <property type="entry name" value="DUF2789_sf"/>
</dbReference>